<dbReference type="PROSITE" id="PS50048">
    <property type="entry name" value="ZN2_CY6_FUNGAL_2"/>
    <property type="match status" value="1"/>
</dbReference>
<evidence type="ECO:0000256" key="6">
    <source>
        <dbReference type="SAM" id="MobiDB-lite"/>
    </source>
</evidence>
<dbReference type="GO" id="GO:0005634">
    <property type="term" value="C:nucleus"/>
    <property type="evidence" value="ECO:0007669"/>
    <property type="project" value="UniProtKB-SubCell"/>
</dbReference>
<evidence type="ECO:0000313" key="8">
    <source>
        <dbReference type="EMBL" id="OQD64085.1"/>
    </source>
</evidence>
<accession>A0A1V6NHD3</accession>
<dbReference type="Pfam" id="PF00172">
    <property type="entry name" value="Zn_clus"/>
    <property type="match status" value="1"/>
</dbReference>
<dbReference type="EMBL" id="MDYM01000008">
    <property type="protein sequence ID" value="OQD64085.1"/>
    <property type="molecule type" value="Genomic_DNA"/>
</dbReference>
<evidence type="ECO:0000313" key="9">
    <source>
        <dbReference type="Proteomes" id="UP000191408"/>
    </source>
</evidence>
<dbReference type="OrthoDB" id="4330117at2759"/>
<dbReference type="InterPro" id="IPR051711">
    <property type="entry name" value="Stress_Response_Reg"/>
</dbReference>
<dbReference type="GO" id="GO:0000981">
    <property type="term" value="F:DNA-binding transcription factor activity, RNA polymerase II-specific"/>
    <property type="evidence" value="ECO:0007669"/>
    <property type="project" value="InterPro"/>
</dbReference>
<dbReference type="STRING" id="60169.A0A1V6NHD3"/>
<evidence type="ECO:0000256" key="3">
    <source>
        <dbReference type="ARBA" id="ARBA00023125"/>
    </source>
</evidence>
<evidence type="ECO:0000256" key="1">
    <source>
        <dbReference type="ARBA" id="ARBA00004123"/>
    </source>
</evidence>
<dbReference type="SUPFAM" id="SSF57701">
    <property type="entry name" value="Zn2/Cys6 DNA-binding domain"/>
    <property type="match status" value="1"/>
</dbReference>
<keyword evidence="9" id="KW-1185">Reference proteome</keyword>
<protein>
    <recommendedName>
        <fullName evidence="7">Zn(2)-C6 fungal-type domain-containing protein</fullName>
    </recommendedName>
</protein>
<dbReference type="GO" id="GO:0043565">
    <property type="term" value="F:sequence-specific DNA binding"/>
    <property type="evidence" value="ECO:0007669"/>
    <property type="project" value="TreeGrafter"/>
</dbReference>
<dbReference type="SMART" id="SM00066">
    <property type="entry name" value="GAL4"/>
    <property type="match status" value="1"/>
</dbReference>
<comment type="caution">
    <text evidence="8">The sequence shown here is derived from an EMBL/GenBank/DDBJ whole genome shotgun (WGS) entry which is preliminary data.</text>
</comment>
<evidence type="ECO:0000256" key="2">
    <source>
        <dbReference type="ARBA" id="ARBA00023015"/>
    </source>
</evidence>
<dbReference type="InterPro" id="IPR001138">
    <property type="entry name" value="Zn2Cys6_DnaBD"/>
</dbReference>
<proteinExistence type="predicted"/>
<organism evidence="8 9">
    <name type="scientific">Penicillium polonicum</name>
    <dbReference type="NCBI Taxonomy" id="60169"/>
    <lineage>
        <taxon>Eukaryota</taxon>
        <taxon>Fungi</taxon>
        <taxon>Dikarya</taxon>
        <taxon>Ascomycota</taxon>
        <taxon>Pezizomycotina</taxon>
        <taxon>Eurotiomycetes</taxon>
        <taxon>Eurotiomycetidae</taxon>
        <taxon>Eurotiales</taxon>
        <taxon>Aspergillaceae</taxon>
        <taxon>Penicillium</taxon>
    </lineage>
</organism>
<dbReference type="Proteomes" id="UP000191408">
    <property type="component" value="Unassembled WGS sequence"/>
</dbReference>
<dbReference type="PANTHER" id="PTHR47540:SF2">
    <property type="entry name" value="ZN(II)2CYS6 TRANSCRIPTION FACTOR (EUROFUNG)"/>
    <property type="match status" value="1"/>
</dbReference>
<evidence type="ECO:0000256" key="4">
    <source>
        <dbReference type="ARBA" id="ARBA00023163"/>
    </source>
</evidence>
<evidence type="ECO:0000256" key="5">
    <source>
        <dbReference type="ARBA" id="ARBA00023242"/>
    </source>
</evidence>
<feature type="compositionally biased region" description="Basic residues" evidence="6">
    <location>
        <begin position="48"/>
        <end position="57"/>
    </location>
</feature>
<keyword evidence="4" id="KW-0804">Transcription</keyword>
<dbReference type="PROSITE" id="PS00463">
    <property type="entry name" value="ZN2_CY6_FUNGAL_1"/>
    <property type="match status" value="1"/>
</dbReference>
<keyword evidence="2" id="KW-0805">Transcription regulation</keyword>
<dbReference type="AlphaFoldDB" id="A0A1V6NHD3"/>
<sequence>MEVNNQRKVRAACDVCHGMKMKCSGGDPCIGCAKSKQVCLYSEPNRLGRPKGSKNRKTQQWNQRRGSIGEAERSRTNSVNGERVFDDNIPAERIAGSAGEIISSTEDMLAEFLNENNLPNANEGRFLPMLEKSWDEAGLLFDKLGSDIGFRYDDFTTPVMPTSYENDLRRTMPGVDLSFLETGSGGSQDPASTLTEDVRLPLFSGENHDKDPNYCSCLDHQTKFLCELKKTECKRSETAVPLLLQATQDSQALWERLSNCFPCRRDQDSVAVLILAMGLRSILQGLQSLLSRQRSSPGSSSAWSGSSSGGSSRSLLFDQAGVESINRRLHRPAANTIRVGSFQIPHDEQAFLTHVLIARTFSKLKRIYDYMVDYVKRVHESPFVAIETSDKRPVHFVLEDLQRLVMATEDSLRTIIRR</sequence>
<dbReference type="Gene3D" id="4.10.240.10">
    <property type="entry name" value="Zn(2)-C6 fungal-type DNA-binding domain"/>
    <property type="match status" value="1"/>
</dbReference>
<dbReference type="PANTHER" id="PTHR47540">
    <property type="entry name" value="THIAMINE REPRESSIBLE GENES REGULATORY PROTEIN THI5"/>
    <property type="match status" value="1"/>
</dbReference>
<dbReference type="InterPro" id="IPR036864">
    <property type="entry name" value="Zn2-C6_fun-type_DNA-bd_sf"/>
</dbReference>
<dbReference type="CDD" id="cd00067">
    <property type="entry name" value="GAL4"/>
    <property type="match status" value="1"/>
</dbReference>
<feature type="domain" description="Zn(2)-C6 fungal-type" evidence="7">
    <location>
        <begin position="12"/>
        <end position="41"/>
    </location>
</feature>
<keyword evidence="3" id="KW-0238">DNA-binding</keyword>
<keyword evidence="5" id="KW-0539">Nucleus</keyword>
<evidence type="ECO:0000259" key="7">
    <source>
        <dbReference type="PROSITE" id="PS50048"/>
    </source>
</evidence>
<name>A0A1V6NHD3_PENPO</name>
<reference evidence="9" key="1">
    <citation type="journal article" date="2017" name="Nat. Microbiol.">
        <title>Global analysis of biosynthetic gene clusters reveals vast potential of secondary metabolite production in Penicillium species.</title>
        <authorList>
            <person name="Nielsen J.C."/>
            <person name="Grijseels S."/>
            <person name="Prigent S."/>
            <person name="Ji B."/>
            <person name="Dainat J."/>
            <person name="Nielsen K.F."/>
            <person name="Frisvad J.C."/>
            <person name="Workman M."/>
            <person name="Nielsen J."/>
        </authorList>
    </citation>
    <scope>NUCLEOTIDE SEQUENCE [LARGE SCALE GENOMIC DNA]</scope>
    <source>
        <strain evidence="9">IBT 4502</strain>
    </source>
</reference>
<dbReference type="GO" id="GO:0045944">
    <property type="term" value="P:positive regulation of transcription by RNA polymerase II"/>
    <property type="evidence" value="ECO:0007669"/>
    <property type="project" value="TreeGrafter"/>
</dbReference>
<gene>
    <name evidence="8" type="ORF">PENPOL_c008G09155</name>
</gene>
<dbReference type="GO" id="GO:0008270">
    <property type="term" value="F:zinc ion binding"/>
    <property type="evidence" value="ECO:0007669"/>
    <property type="project" value="InterPro"/>
</dbReference>
<feature type="region of interest" description="Disordered" evidence="6">
    <location>
        <begin position="44"/>
        <end position="79"/>
    </location>
</feature>
<comment type="subcellular location">
    <subcellularLocation>
        <location evidence="1">Nucleus</location>
    </subcellularLocation>
</comment>